<protein>
    <recommendedName>
        <fullName evidence="4">DUF1766-domain-containing protein</fullName>
    </recommendedName>
</protein>
<feature type="region of interest" description="Disordered" evidence="1">
    <location>
        <begin position="59"/>
        <end position="83"/>
    </location>
</feature>
<organism evidence="2 3">
    <name type="scientific">Fistulina hepatica ATCC 64428</name>
    <dbReference type="NCBI Taxonomy" id="1128425"/>
    <lineage>
        <taxon>Eukaryota</taxon>
        <taxon>Fungi</taxon>
        <taxon>Dikarya</taxon>
        <taxon>Basidiomycota</taxon>
        <taxon>Agaricomycotina</taxon>
        <taxon>Agaricomycetes</taxon>
        <taxon>Agaricomycetidae</taxon>
        <taxon>Agaricales</taxon>
        <taxon>Fistulinaceae</taxon>
        <taxon>Fistulina</taxon>
    </lineage>
</organism>
<reference evidence="2 3" key="1">
    <citation type="journal article" date="2015" name="Fungal Genet. Biol.">
        <title>Evolution of novel wood decay mechanisms in Agaricales revealed by the genome sequences of Fistulina hepatica and Cylindrobasidium torrendii.</title>
        <authorList>
            <person name="Floudas D."/>
            <person name="Held B.W."/>
            <person name="Riley R."/>
            <person name="Nagy L.G."/>
            <person name="Koehler G."/>
            <person name="Ransdell A.S."/>
            <person name="Younus H."/>
            <person name="Chow J."/>
            <person name="Chiniquy J."/>
            <person name="Lipzen A."/>
            <person name="Tritt A."/>
            <person name="Sun H."/>
            <person name="Haridas S."/>
            <person name="LaButti K."/>
            <person name="Ohm R.A."/>
            <person name="Kues U."/>
            <person name="Blanchette R.A."/>
            <person name="Grigoriev I.V."/>
            <person name="Minto R.E."/>
            <person name="Hibbett D.S."/>
        </authorList>
    </citation>
    <scope>NUCLEOTIDE SEQUENCE [LARGE SCALE GENOMIC DNA]</scope>
    <source>
        <strain evidence="2 3">ATCC 64428</strain>
    </source>
</reference>
<evidence type="ECO:0000256" key="1">
    <source>
        <dbReference type="SAM" id="MobiDB-lite"/>
    </source>
</evidence>
<name>A0A0D7AD84_9AGAR</name>
<dbReference type="EMBL" id="KN881851">
    <property type="protein sequence ID" value="KIY48339.1"/>
    <property type="molecule type" value="Genomic_DNA"/>
</dbReference>
<dbReference type="Proteomes" id="UP000054144">
    <property type="component" value="Unassembled WGS sequence"/>
</dbReference>
<dbReference type="PANTHER" id="PTHR28094:SF1">
    <property type="entry name" value="MEIOTICALLY UP-REGULATED GENE 113 PROTEIN"/>
    <property type="match status" value="1"/>
</dbReference>
<accession>A0A0D7AD84</accession>
<dbReference type="Pfam" id="PF13455">
    <property type="entry name" value="MUG113"/>
    <property type="match status" value="1"/>
</dbReference>
<evidence type="ECO:0000313" key="3">
    <source>
        <dbReference type="Proteomes" id="UP000054144"/>
    </source>
</evidence>
<dbReference type="PANTHER" id="PTHR28094">
    <property type="entry name" value="MEIOTICALLY UP-REGULATED GENE 113 PROTEIN"/>
    <property type="match status" value="1"/>
</dbReference>
<dbReference type="InterPro" id="IPR053006">
    <property type="entry name" value="Meiosis_regulatory"/>
</dbReference>
<keyword evidence="3" id="KW-1185">Reference proteome</keyword>
<dbReference type="AlphaFoldDB" id="A0A0D7AD84"/>
<evidence type="ECO:0000313" key="2">
    <source>
        <dbReference type="EMBL" id="KIY48339.1"/>
    </source>
</evidence>
<proteinExistence type="predicted"/>
<sequence>MEKSKSSSDVPGYIYTYEIRDSKAPTIKLKIGRAVNLVKRVDQWNKQCASKEQVLRGWYPGTVDPDDDADGGDSRMRGRARAGPKGPLCHRLERLIHLELADLAVSGVYLNPRWPRVQAPPGTASGANGIGNGGTKPCVDCECFSCLSLHKEIFEFQRITSGRNKGREFEAIVQPVIEKWSKFVETYV</sequence>
<gene>
    <name evidence="2" type="ORF">FISHEDRAFT_43462</name>
</gene>
<dbReference type="OrthoDB" id="2417614at2759"/>
<evidence type="ECO:0008006" key="4">
    <source>
        <dbReference type="Google" id="ProtNLM"/>
    </source>
</evidence>